<organism evidence="1">
    <name type="scientific">hydrothermal vent metagenome</name>
    <dbReference type="NCBI Taxonomy" id="652676"/>
    <lineage>
        <taxon>unclassified sequences</taxon>
        <taxon>metagenomes</taxon>
        <taxon>ecological metagenomes</taxon>
    </lineage>
</organism>
<dbReference type="PROSITE" id="PS51257">
    <property type="entry name" value="PROKAR_LIPOPROTEIN"/>
    <property type="match status" value="1"/>
</dbReference>
<dbReference type="EMBL" id="UOFF01000118">
    <property type="protein sequence ID" value="VAW55794.1"/>
    <property type="molecule type" value="Genomic_DNA"/>
</dbReference>
<name>A0A3B0XIG2_9ZZZZ</name>
<accession>A0A3B0XIG2</accession>
<gene>
    <name evidence="1" type="ORF">MNBD_GAMMA07-525</name>
</gene>
<dbReference type="InterPro" id="IPR029063">
    <property type="entry name" value="SAM-dependent_MTases_sf"/>
</dbReference>
<evidence type="ECO:0000313" key="1">
    <source>
        <dbReference type="EMBL" id="VAW55794.1"/>
    </source>
</evidence>
<protein>
    <recommendedName>
        <fullName evidence="2">Mlr5283 protein</fullName>
    </recommendedName>
</protein>
<proteinExistence type="predicted"/>
<dbReference type="SUPFAM" id="SSF53335">
    <property type="entry name" value="S-adenosyl-L-methionine-dependent methyltransferases"/>
    <property type="match status" value="1"/>
</dbReference>
<dbReference type="Gene3D" id="3.40.50.150">
    <property type="entry name" value="Vaccinia Virus protein VP39"/>
    <property type="match status" value="1"/>
</dbReference>
<reference evidence="1" key="1">
    <citation type="submission" date="2018-06" db="EMBL/GenBank/DDBJ databases">
        <authorList>
            <person name="Zhirakovskaya E."/>
        </authorList>
    </citation>
    <scope>NUCLEOTIDE SEQUENCE</scope>
</reference>
<dbReference type="AlphaFoldDB" id="A0A3B0XIG2"/>
<evidence type="ECO:0008006" key="2">
    <source>
        <dbReference type="Google" id="ProtNLM"/>
    </source>
</evidence>
<sequence>MIKKIIFLLKSLLLTTSFMIISCSKNLDNMSVNEQSLYQPNRLSEDIQNDKQRQPLEVLNFTEIKPGMKVLDLLGGGGYYTELFNYIVGDAGKVYIQNNSLFLRFSGKALEARIKNSRLKNTIRIDSEFAKMDLPTDIDMIFIGLSYHDIYVLRDDPVIQADRNEFFQQITASLKPGGSLIIIDHAAEPGTGKSKTTSLHRIDEEWAKKDIESAGFEFIKSIDTLRNPNDNYQLDIWKKEVIYKTDRFIHMYKLK</sequence>